<accession>A0A7S0XLL6</accession>
<dbReference type="Pfam" id="PF00076">
    <property type="entry name" value="RRM_1"/>
    <property type="match status" value="1"/>
</dbReference>
<feature type="compositionally biased region" description="Low complexity" evidence="3">
    <location>
        <begin position="247"/>
        <end position="256"/>
    </location>
</feature>
<evidence type="ECO:0008006" key="7">
    <source>
        <dbReference type="Google" id="ProtNLM"/>
    </source>
</evidence>
<evidence type="ECO:0000259" key="4">
    <source>
        <dbReference type="PROSITE" id="PS50102"/>
    </source>
</evidence>
<dbReference type="GO" id="GO:0005634">
    <property type="term" value="C:nucleus"/>
    <property type="evidence" value="ECO:0007669"/>
    <property type="project" value="UniProtKB-SubCell"/>
</dbReference>
<feature type="domain" description="RRM" evidence="4">
    <location>
        <begin position="776"/>
        <end position="846"/>
    </location>
</feature>
<evidence type="ECO:0000259" key="5">
    <source>
        <dbReference type="PROSITE" id="PS51319"/>
    </source>
</evidence>
<evidence type="ECO:0000256" key="2">
    <source>
        <dbReference type="PROSITE-ProRule" id="PRU00649"/>
    </source>
</evidence>
<sequence>MDFTSSTKRLKTTKTDNNIISFIQDTKTTNSSEVFHQNRAQTLTMSIIERVRASGGCPPSLIGVDSDTDFETAALKVVDANGFYLSFETTVPADFKTLLQLTTSNAADNAVLISRRSVVLSLVASTPLENAMLDIVLRNGYLSTVKLWMDDIMKGTLGGVDLLLHLLSKIALLPVTKSIVKESGMGKLIGSIEKHRICADSPNKGAIVERVSDLKAAWHKSVKLRKDSAQSSTATSDKASSKRGLESSPQTSSPTPKKAKVEDTKKSVFSSLLKKVDPKASIVNTSGRMSTSANGDAAKKAGAVKKAGKRLKWKDHFGGKLEAAKVISNDNHLLVEDTVEASGSLADRRSRDRLREKELIAKAKKKKLLDDDDDELGSELKMPPTVQPTIAWRTPPLLPVPDPPPPPNNSTEKIAQTTRMASVVQASYFSELHIPMNPAPLSDVEQALDMTSQSSIATQAIPFFVPQTPVAPAPAPQATPAYPPPPPPTPSGVASAETVQNLGLPSFLAGQNLQALQTLASTPKLLGSFVDSNGMYNQMGLMNLVQTLSQNSPTNGQQSQGANTGFSQPSMGQNTVATGTYGQPQASGGLYGASSGMNKYSGQQGAYEKQNNWQGNAGGMPAGGSYRGAQNSSEGNLHLSGYGPGTTQSEIIQLFSPYVQVSEVVMKATFSFVNTNDPMGAKQAREALNGALLGGTPVRINMAQRKNRDANQGMMGASNPGSHYGQNRGQQPNGGGFSGGFGQNRGVPPPPMGMPPGQAGGDPSQVRDDRGNPATKNLFVAGYGQGTSEHQLREIFSAHAHITGIISKGTFSFVNTSDKSAAIRAREVLSGTMVNGGVLRINFAKETGRLGTSFDLTYGGGGGGGGGQQQQQQQQRSYYGRY</sequence>
<feature type="compositionally biased region" description="Polar residues" evidence="3">
    <location>
        <begin position="601"/>
        <end position="615"/>
    </location>
</feature>
<feature type="region of interest" description="Disordered" evidence="3">
    <location>
        <begin position="711"/>
        <end position="779"/>
    </location>
</feature>
<dbReference type="InterPro" id="IPR035979">
    <property type="entry name" value="RBD_domain_sf"/>
</dbReference>
<dbReference type="InterPro" id="IPR012677">
    <property type="entry name" value="Nucleotide-bd_a/b_plait_sf"/>
</dbReference>
<dbReference type="PROSITE" id="PS50102">
    <property type="entry name" value="RRM"/>
    <property type="match status" value="2"/>
</dbReference>
<dbReference type="SMART" id="SM00360">
    <property type="entry name" value="RRM"/>
    <property type="match status" value="2"/>
</dbReference>
<feature type="region of interest" description="Disordered" evidence="3">
    <location>
        <begin position="860"/>
        <end position="882"/>
    </location>
</feature>
<dbReference type="SUPFAM" id="SSF54928">
    <property type="entry name" value="RNA-binding domain, RBD"/>
    <property type="match status" value="1"/>
</dbReference>
<feature type="compositionally biased region" description="Low complexity" evidence="3">
    <location>
        <begin position="229"/>
        <end position="238"/>
    </location>
</feature>
<organism evidence="6">
    <name type="scientific">Pseudo-nitzschia delicatissima</name>
    <dbReference type="NCBI Taxonomy" id="44447"/>
    <lineage>
        <taxon>Eukaryota</taxon>
        <taxon>Sar</taxon>
        <taxon>Stramenopiles</taxon>
        <taxon>Ochrophyta</taxon>
        <taxon>Bacillariophyta</taxon>
        <taxon>Bacillariophyceae</taxon>
        <taxon>Bacillariophycidae</taxon>
        <taxon>Bacillariales</taxon>
        <taxon>Bacillariaceae</taxon>
        <taxon>Pseudo-nitzschia</taxon>
    </lineage>
</organism>
<keyword evidence="1" id="KW-0694">RNA-binding</keyword>
<feature type="compositionally biased region" description="Pro residues" evidence="3">
    <location>
        <begin position="474"/>
        <end position="490"/>
    </location>
</feature>
<dbReference type="InterPro" id="IPR035441">
    <property type="entry name" value="TFIIS/LEDGF_dom_sf"/>
</dbReference>
<keyword evidence="2" id="KW-0539">Nucleus</keyword>
<evidence type="ECO:0000313" key="6">
    <source>
        <dbReference type="EMBL" id="CAD8730255.1"/>
    </source>
</evidence>
<dbReference type="Gene3D" id="1.20.930.10">
    <property type="entry name" value="Conserved domain common to transcription factors TFIIS, elongin A, CRSP70"/>
    <property type="match status" value="1"/>
</dbReference>
<feature type="region of interest" description="Disordered" evidence="3">
    <location>
        <begin position="389"/>
        <end position="411"/>
    </location>
</feature>
<feature type="region of interest" description="Disordered" evidence="3">
    <location>
        <begin position="549"/>
        <end position="581"/>
    </location>
</feature>
<reference evidence="6" key="1">
    <citation type="submission" date="2021-01" db="EMBL/GenBank/DDBJ databases">
        <authorList>
            <person name="Corre E."/>
            <person name="Pelletier E."/>
            <person name="Niang G."/>
            <person name="Scheremetjew M."/>
            <person name="Finn R."/>
            <person name="Kale V."/>
            <person name="Holt S."/>
            <person name="Cochrane G."/>
            <person name="Meng A."/>
            <person name="Brown T."/>
            <person name="Cohen L."/>
        </authorList>
    </citation>
    <scope>NUCLEOTIDE SEQUENCE</scope>
    <source>
        <strain evidence="6">B596</strain>
    </source>
</reference>
<name>A0A7S0XLL6_9STRA</name>
<feature type="compositionally biased region" description="Gly residues" evidence="3">
    <location>
        <begin position="616"/>
        <end position="626"/>
    </location>
</feature>
<dbReference type="Gene3D" id="3.30.70.330">
    <property type="match status" value="2"/>
</dbReference>
<feature type="domain" description="RRM" evidence="4">
    <location>
        <begin position="635"/>
        <end position="705"/>
    </location>
</feature>
<feature type="region of interest" description="Disordered" evidence="3">
    <location>
        <begin position="601"/>
        <end position="642"/>
    </location>
</feature>
<dbReference type="InterPro" id="IPR017923">
    <property type="entry name" value="TFIIS_N"/>
</dbReference>
<evidence type="ECO:0000256" key="1">
    <source>
        <dbReference type="PROSITE-ProRule" id="PRU00176"/>
    </source>
</evidence>
<dbReference type="SUPFAM" id="SSF47676">
    <property type="entry name" value="Conserved domain common to transcription factors TFIIS, elongin A, CRSP70"/>
    <property type="match status" value="1"/>
</dbReference>
<evidence type="ECO:0000256" key="3">
    <source>
        <dbReference type="SAM" id="MobiDB-lite"/>
    </source>
</evidence>
<proteinExistence type="predicted"/>
<feature type="domain" description="TFIIS N-terminal" evidence="5">
    <location>
        <begin position="143"/>
        <end position="225"/>
    </location>
</feature>
<dbReference type="AlphaFoldDB" id="A0A7S0XLL6"/>
<feature type="compositionally biased region" description="Pro residues" evidence="3">
    <location>
        <begin position="396"/>
        <end position="408"/>
    </location>
</feature>
<gene>
    <name evidence="6" type="ORF">PDEL0327_LOCUS1748</name>
</gene>
<dbReference type="PANTHER" id="PTHR48038">
    <property type="entry name" value="RIBONUCLEOPROTEIN RB97D"/>
    <property type="match status" value="1"/>
</dbReference>
<dbReference type="PROSITE" id="PS51319">
    <property type="entry name" value="TFIIS_N"/>
    <property type="match status" value="1"/>
</dbReference>
<dbReference type="GO" id="GO:0003723">
    <property type="term" value="F:RNA binding"/>
    <property type="evidence" value="ECO:0007669"/>
    <property type="project" value="UniProtKB-UniRule"/>
</dbReference>
<feature type="region of interest" description="Disordered" evidence="3">
    <location>
        <begin position="225"/>
        <end position="264"/>
    </location>
</feature>
<feature type="compositionally biased region" description="Gly residues" evidence="3">
    <location>
        <begin position="732"/>
        <end position="743"/>
    </location>
</feature>
<protein>
    <recommendedName>
        <fullName evidence="7">TFIIS N-terminal domain-containing protein</fullName>
    </recommendedName>
</protein>
<dbReference type="PANTHER" id="PTHR48038:SF1">
    <property type="entry name" value="RIBONUCLEOPROTEIN RB97D"/>
    <property type="match status" value="1"/>
</dbReference>
<dbReference type="InterPro" id="IPR000504">
    <property type="entry name" value="RRM_dom"/>
</dbReference>
<feature type="region of interest" description="Disordered" evidence="3">
    <location>
        <begin position="474"/>
        <end position="494"/>
    </location>
</feature>
<dbReference type="EMBL" id="HBFG01002304">
    <property type="protein sequence ID" value="CAD8730255.1"/>
    <property type="molecule type" value="Transcribed_RNA"/>
</dbReference>
<comment type="subcellular location">
    <subcellularLocation>
        <location evidence="2">Nucleus</location>
    </subcellularLocation>
</comment>